<dbReference type="GO" id="GO:0008270">
    <property type="term" value="F:zinc ion binding"/>
    <property type="evidence" value="ECO:0007669"/>
    <property type="project" value="UniProtKB-KW"/>
</dbReference>
<sequence length="138" mass="15409">MCYTPTIYPNRAILQPYQYTTRSVTAANCNTVPAAPLIAYPIRSMSANPTIVTPAPIKPTTIECIVCLDKFKYDGTLHTPNCVHSSCRNCLRDYFKNLLEGPARVKYDTVPCPQTGCENQFITADTLNNIFNKKEIKA</sequence>
<dbReference type="Proteomes" id="UP000253551">
    <property type="component" value="Unassembled WGS sequence"/>
</dbReference>
<gene>
    <name evidence="6" type="ORF">CU098_000529</name>
</gene>
<dbReference type="InterPro" id="IPR013083">
    <property type="entry name" value="Znf_RING/FYVE/PHD"/>
</dbReference>
<accession>A0A367ITX8</accession>
<name>A0A367ITX8_RHIST</name>
<keyword evidence="7" id="KW-1185">Reference proteome</keyword>
<dbReference type="Pfam" id="PF00097">
    <property type="entry name" value="zf-C3HC4"/>
    <property type="match status" value="1"/>
</dbReference>
<evidence type="ECO:0000256" key="3">
    <source>
        <dbReference type="ARBA" id="ARBA00022833"/>
    </source>
</evidence>
<dbReference type="InterPro" id="IPR001841">
    <property type="entry name" value="Znf_RING"/>
</dbReference>
<evidence type="ECO:0000256" key="1">
    <source>
        <dbReference type="ARBA" id="ARBA00022723"/>
    </source>
</evidence>
<dbReference type="EMBL" id="PJQM01005655">
    <property type="protein sequence ID" value="RCH81127.1"/>
    <property type="molecule type" value="Genomic_DNA"/>
</dbReference>
<keyword evidence="2 4" id="KW-0863">Zinc-finger</keyword>
<evidence type="ECO:0000313" key="6">
    <source>
        <dbReference type="EMBL" id="RCH81127.1"/>
    </source>
</evidence>
<keyword evidence="1" id="KW-0479">Metal-binding</keyword>
<evidence type="ECO:0000259" key="5">
    <source>
        <dbReference type="PROSITE" id="PS50089"/>
    </source>
</evidence>
<evidence type="ECO:0000313" key="7">
    <source>
        <dbReference type="Proteomes" id="UP000253551"/>
    </source>
</evidence>
<keyword evidence="3" id="KW-0862">Zinc</keyword>
<dbReference type="Gene3D" id="3.30.40.10">
    <property type="entry name" value="Zinc/RING finger domain, C3HC4 (zinc finger)"/>
    <property type="match status" value="1"/>
</dbReference>
<dbReference type="SUPFAM" id="SSF57850">
    <property type="entry name" value="RING/U-box"/>
    <property type="match status" value="1"/>
</dbReference>
<comment type="caution">
    <text evidence="6">The sequence shown here is derived from an EMBL/GenBank/DDBJ whole genome shotgun (WGS) entry which is preliminary data.</text>
</comment>
<dbReference type="OrthoDB" id="1431934at2759"/>
<dbReference type="InterPro" id="IPR018957">
    <property type="entry name" value="Znf_C3HC4_RING-type"/>
</dbReference>
<evidence type="ECO:0000256" key="4">
    <source>
        <dbReference type="PROSITE-ProRule" id="PRU00175"/>
    </source>
</evidence>
<evidence type="ECO:0000256" key="2">
    <source>
        <dbReference type="ARBA" id="ARBA00022771"/>
    </source>
</evidence>
<feature type="non-terminal residue" evidence="6">
    <location>
        <position position="138"/>
    </location>
</feature>
<organism evidence="6 7">
    <name type="scientific">Rhizopus stolonifer</name>
    <name type="common">Rhizopus nigricans</name>
    <dbReference type="NCBI Taxonomy" id="4846"/>
    <lineage>
        <taxon>Eukaryota</taxon>
        <taxon>Fungi</taxon>
        <taxon>Fungi incertae sedis</taxon>
        <taxon>Mucoromycota</taxon>
        <taxon>Mucoromycotina</taxon>
        <taxon>Mucoromycetes</taxon>
        <taxon>Mucorales</taxon>
        <taxon>Mucorineae</taxon>
        <taxon>Rhizopodaceae</taxon>
        <taxon>Rhizopus</taxon>
    </lineage>
</organism>
<protein>
    <recommendedName>
        <fullName evidence="5">RING-type domain-containing protein</fullName>
    </recommendedName>
</protein>
<reference evidence="6 7" key="1">
    <citation type="journal article" date="2018" name="G3 (Bethesda)">
        <title>Phylogenetic and Phylogenomic Definition of Rhizopus Species.</title>
        <authorList>
            <person name="Gryganskyi A.P."/>
            <person name="Golan J."/>
            <person name="Dolatabadi S."/>
            <person name="Mondo S."/>
            <person name="Robb S."/>
            <person name="Idnurm A."/>
            <person name="Muszewska A."/>
            <person name="Steczkiewicz K."/>
            <person name="Masonjones S."/>
            <person name="Liao H.L."/>
            <person name="Gajdeczka M.T."/>
            <person name="Anike F."/>
            <person name="Vuek A."/>
            <person name="Anishchenko I.M."/>
            <person name="Voigt K."/>
            <person name="de Hoog G.S."/>
            <person name="Smith M.E."/>
            <person name="Heitman J."/>
            <person name="Vilgalys R."/>
            <person name="Stajich J.E."/>
        </authorList>
    </citation>
    <scope>NUCLEOTIDE SEQUENCE [LARGE SCALE GENOMIC DNA]</scope>
    <source>
        <strain evidence="6 7">LSU 92-RS-03</strain>
    </source>
</reference>
<dbReference type="PROSITE" id="PS50089">
    <property type="entry name" value="ZF_RING_2"/>
    <property type="match status" value="1"/>
</dbReference>
<proteinExistence type="predicted"/>
<dbReference type="AlphaFoldDB" id="A0A367ITX8"/>
<feature type="domain" description="RING-type" evidence="5">
    <location>
        <begin position="64"/>
        <end position="113"/>
    </location>
</feature>